<evidence type="ECO:0000256" key="2">
    <source>
        <dbReference type="ARBA" id="ARBA00012513"/>
    </source>
</evidence>
<keyword evidence="5" id="KW-0433">Leucine-rich repeat</keyword>
<feature type="signal peptide" evidence="18">
    <location>
        <begin position="1"/>
        <end position="32"/>
    </location>
</feature>
<dbReference type="InterPro" id="IPR021720">
    <property type="entry name" value="Malectin_dom"/>
</dbReference>
<evidence type="ECO:0000256" key="10">
    <source>
        <dbReference type="ARBA" id="ARBA00022741"/>
    </source>
</evidence>
<evidence type="ECO:0000256" key="8">
    <source>
        <dbReference type="ARBA" id="ARBA00022729"/>
    </source>
</evidence>
<dbReference type="Pfam" id="PF11721">
    <property type="entry name" value="Malectin"/>
    <property type="match status" value="1"/>
</dbReference>
<reference evidence="20 21" key="1">
    <citation type="submission" date="2020-08" db="EMBL/GenBank/DDBJ databases">
        <title>Plant Genome Project.</title>
        <authorList>
            <person name="Zhang R.-G."/>
        </authorList>
    </citation>
    <scope>NUCLEOTIDE SEQUENCE [LARGE SCALE GENOMIC DNA]</scope>
    <source>
        <tissue evidence="20">Rhizome</tissue>
    </source>
</reference>
<accession>A0A8J5GCH1</accession>
<dbReference type="InterPro" id="IPR008271">
    <property type="entry name" value="Ser/Thr_kinase_AS"/>
</dbReference>
<feature type="domain" description="Protein kinase" evidence="19">
    <location>
        <begin position="638"/>
        <end position="930"/>
    </location>
</feature>
<dbReference type="SUPFAM" id="SSF56112">
    <property type="entry name" value="Protein kinase-like (PK-like)"/>
    <property type="match status" value="1"/>
</dbReference>
<keyword evidence="6" id="KW-0808">Transferase</keyword>
<evidence type="ECO:0000256" key="6">
    <source>
        <dbReference type="ARBA" id="ARBA00022679"/>
    </source>
</evidence>
<dbReference type="GO" id="GO:0005886">
    <property type="term" value="C:plasma membrane"/>
    <property type="evidence" value="ECO:0007669"/>
    <property type="project" value="TreeGrafter"/>
</dbReference>
<keyword evidence="10" id="KW-0547">Nucleotide-binding</keyword>
<dbReference type="PANTHER" id="PTHR48006:SF34">
    <property type="entry name" value="OS08G0203700 PROTEIN"/>
    <property type="match status" value="1"/>
</dbReference>
<dbReference type="SUPFAM" id="SSF52058">
    <property type="entry name" value="L domain-like"/>
    <property type="match status" value="1"/>
</dbReference>
<sequence length="1132" mass="124963">MAARESHASWPRAQLLFFFILPLLLLQGRVAAQANATDPNEGRWGWRASSAWNLSGNPCTGAAIDQTPIRNINPGVKCGCTYNNSNTCHITQLWVYALNVRGPIPEELQNLPYLFDLNLGQNYLTGSLPAFLGNLTNMQYLNLGINALNGIVPPQLGNLRRLIILSISTNNFSGSIPPEFGNLINLERWYIDSSGLSGELPQNLSNLKNLQTVWASDNNFTGRIPDYIGTWTNLTTLRFQGNSFQGPIPSSFASLTQMIDLRIGDIVNGSSSLDFIGNMTSLSTLVLRNSKISDTIPSSFQRYNGLTLLDLSYNQLNGSFPSWLDATFLSRNLVANNFVIDDSSSSNLPSGLNCLQRNIPCHLGAPIYFAIKCGGSRAITSSDNTVYQIDNANLTTASYYVTDTTRWAVSSVGRFMDAPAPAYVMTSQSQFPNTLDSELFQTARLSPSSLRYYGLGLQNGNYTVKLQFAETDTTFPDSATWQSLGRRLFDIYIQNDQKERDFDIKKQAGGRSLVAVSREYTVPVTDNFLEIHFFWSGKGTCCVQTQGYYGPLISAISVSPADFTPTVSNRLPSSKKNRAGLIAGISVGILVLGLLALCGIIFIRQRKRRLNEEAVLTGLDVKPFIFSYAELRAATDDFSSSNILGEGGFGPVFKGLLPDGRAIGVKQLATTSHQGRGQFLTEIATISAVQHRNLVKLYGCCVEEDKRILVYEYLENKSLDQAIFGIVGAMHSYNMLRIALVERKSSLHLDWPKRFDVLIGVARGLAYLHEESRVRIVHRDVKASNILLDADLNPKISDFGLAKLYDDKMTHINTRVAGTIGYLAPEYAMRGHLTEKADVFAYGVLALEIVSGRPNSDESLEHDKVYLLEWAWTLHDKKLELELTDPRLTSCNEIEIRRVIGIALLCTQGSPVHRPPMSRVVAMLVGDAEVADVTSRPSYLTDWQFKDGTSSFTANYFDSSAQRSENNFASNAETMVNMESRPLSSELFIGSDNLSGSLPLQKTIALMNSSICLHGPVKVCHFVSLHGFIIQSIIRKLSIFGQPRKLIIAGGRSNVAVSREFTVAVTDNFLKIHLFWSSKVFYSSTTPSVSNRLSSSKKNHTGLIADISIGVVVLGFLALCGIIFMRQKKKDN</sequence>
<evidence type="ECO:0000259" key="19">
    <source>
        <dbReference type="PROSITE" id="PS50011"/>
    </source>
</evidence>
<dbReference type="Gene3D" id="1.10.510.10">
    <property type="entry name" value="Transferase(Phosphotransferase) domain 1"/>
    <property type="match status" value="1"/>
</dbReference>
<dbReference type="Pfam" id="PF00560">
    <property type="entry name" value="LRR_1"/>
    <property type="match status" value="3"/>
</dbReference>
<evidence type="ECO:0000256" key="13">
    <source>
        <dbReference type="ARBA" id="ARBA00022989"/>
    </source>
</evidence>
<dbReference type="FunFam" id="1.10.510.10:FF:000044">
    <property type="entry name" value="Putative LRR receptor-like serine/threonine-protein kinase"/>
    <property type="match status" value="1"/>
</dbReference>
<keyword evidence="12" id="KW-0067">ATP-binding</keyword>
<evidence type="ECO:0000256" key="16">
    <source>
        <dbReference type="ARBA" id="ARBA00023180"/>
    </source>
</evidence>
<dbReference type="EC" id="2.7.11.1" evidence="2"/>
<dbReference type="Gene3D" id="3.30.200.20">
    <property type="entry name" value="Phosphorylase Kinase, domain 1"/>
    <property type="match status" value="1"/>
</dbReference>
<proteinExistence type="predicted"/>
<dbReference type="Gene3D" id="2.60.120.430">
    <property type="entry name" value="Galactose-binding lectin"/>
    <property type="match status" value="1"/>
</dbReference>
<gene>
    <name evidence="20" type="ORF">ZIOFF_040339</name>
</gene>
<dbReference type="FunFam" id="3.30.200.20:FF:000140">
    <property type="entry name" value="Leucine-rich repeat receptor-like protein kinase"/>
    <property type="match status" value="1"/>
</dbReference>
<keyword evidence="9" id="KW-0677">Repeat</keyword>
<evidence type="ECO:0000256" key="1">
    <source>
        <dbReference type="ARBA" id="ARBA00004167"/>
    </source>
</evidence>
<evidence type="ECO:0000256" key="3">
    <source>
        <dbReference type="ARBA" id="ARBA00022527"/>
    </source>
</evidence>
<evidence type="ECO:0000256" key="5">
    <source>
        <dbReference type="ARBA" id="ARBA00022614"/>
    </source>
</evidence>
<dbReference type="InterPro" id="IPR001245">
    <property type="entry name" value="Ser-Thr/Tyr_kinase_cat_dom"/>
</dbReference>
<dbReference type="PANTHER" id="PTHR48006">
    <property type="entry name" value="LEUCINE-RICH REPEAT-CONTAINING PROTEIN DDB_G0281931-RELATED"/>
    <property type="match status" value="1"/>
</dbReference>
<dbReference type="FunFam" id="3.80.10.10:FF:001380">
    <property type="entry name" value="Os05g0256100 protein"/>
    <property type="match status" value="1"/>
</dbReference>
<dbReference type="InterPro" id="IPR001611">
    <property type="entry name" value="Leu-rich_rpt"/>
</dbReference>
<keyword evidence="4" id="KW-0597">Phosphoprotein</keyword>
<dbReference type="FunFam" id="2.60.120.430:FF:000002">
    <property type="entry name" value="Leucine-rich repeat receptor-like protein kinase"/>
    <property type="match status" value="1"/>
</dbReference>
<name>A0A8J5GCH1_ZINOF</name>
<evidence type="ECO:0000256" key="18">
    <source>
        <dbReference type="SAM" id="SignalP"/>
    </source>
</evidence>
<keyword evidence="13 17" id="KW-1133">Transmembrane helix</keyword>
<dbReference type="Proteomes" id="UP000734854">
    <property type="component" value="Unassembled WGS sequence"/>
</dbReference>
<evidence type="ECO:0000256" key="17">
    <source>
        <dbReference type="SAM" id="Phobius"/>
    </source>
</evidence>
<keyword evidence="11" id="KW-0418">Kinase</keyword>
<dbReference type="CDD" id="cd14066">
    <property type="entry name" value="STKc_IRAK"/>
    <property type="match status" value="1"/>
</dbReference>
<keyword evidence="15" id="KW-0675">Receptor</keyword>
<protein>
    <recommendedName>
        <fullName evidence="2">non-specific serine/threonine protein kinase</fullName>
        <ecNumber evidence="2">2.7.11.1</ecNumber>
    </recommendedName>
</protein>
<dbReference type="EMBL" id="JACMSC010000011">
    <property type="protein sequence ID" value="KAG6500494.1"/>
    <property type="molecule type" value="Genomic_DNA"/>
</dbReference>
<comment type="subcellular location">
    <subcellularLocation>
        <location evidence="1">Membrane</location>
        <topology evidence="1">Single-pass membrane protein</topology>
    </subcellularLocation>
</comment>
<dbReference type="PROSITE" id="PS00108">
    <property type="entry name" value="PROTEIN_KINASE_ST"/>
    <property type="match status" value="1"/>
</dbReference>
<evidence type="ECO:0000313" key="20">
    <source>
        <dbReference type="EMBL" id="KAG6500494.1"/>
    </source>
</evidence>
<dbReference type="AlphaFoldDB" id="A0A8J5GCH1"/>
<dbReference type="InterPro" id="IPR051824">
    <property type="entry name" value="LRR_Rcpt-Like_S/T_Kinase"/>
</dbReference>
<evidence type="ECO:0000313" key="21">
    <source>
        <dbReference type="Proteomes" id="UP000734854"/>
    </source>
</evidence>
<dbReference type="Gene3D" id="3.80.10.10">
    <property type="entry name" value="Ribonuclease Inhibitor"/>
    <property type="match status" value="3"/>
</dbReference>
<keyword evidence="7 17" id="KW-0812">Transmembrane</keyword>
<keyword evidence="8 18" id="KW-0732">Signal</keyword>
<organism evidence="20 21">
    <name type="scientific">Zingiber officinale</name>
    <name type="common">Ginger</name>
    <name type="synonym">Amomum zingiber</name>
    <dbReference type="NCBI Taxonomy" id="94328"/>
    <lineage>
        <taxon>Eukaryota</taxon>
        <taxon>Viridiplantae</taxon>
        <taxon>Streptophyta</taxon>
        <taxon>Embryophyta</taxon>
        <taxon>Tracheophyta</taxon>
        <taxon>Spermatophyta</taxon>
        <taxon>Magnoliopsida</taxon>
        <taxon>Liliopsida</taxon>
        <taxon>Zingiberales</taxon>
        <taxon>Zingiberaceae</taxon>
        <taxon>Zingiber</taxon>
    </lineage>
</organism>
<feature type="chain" id="PRO_5035242307" description="non-specific serine/threonine protein kinase" evidence="18">
    <location>
        <begin position="33"/>
        <end position="1132"/>
    </location>
</feature>
<dbReference type="GO" id="GO:0005524">
    <property type="term" value="F:ATP binding"/>
    <property type="evidence" value="ECO:0007669"/>
    <property type="project" value="UniProtKB-KW"/>
</dbReference>
<dbReference type="InterPro" id="IPR000719">
    <property type="entry name" value="Prot_kinase_dom"/>
</dbReference>
<evidence type="ECO:0000256" key="15">
    <source>
        <dbReference type="ARBA" id="ARBA00023170"/>
    </source>
</evidence>
<evidence type="ECO:0000256" key="12">
    <source>
        <dbReference type="ARBA" id="ARBA00022840"/>
    </source>
</evidence>
<dbReference type="PROSITE" id="PS50011">
    <property type="entry name" value="PROTEIN_KINASE_DOM"/>
    <property type="match status" value="1"/>
</dbReference>
<evidence type="ECO:0000256" key="14">
    <source>
        <dbReference type="ARBA" id="ARBA00023136"/>
    </source>
</evidence>
<dbReference type="SMART" id="SM00220">
    <property type="entry name" value="S_TKc"/>
    <property type="match status" value="1"/>
</dbReference>
<evidence type="ECO:0000256" key="9">
    <source>
        <dbReference type="ARBA" id="ARBA00022737"/>
    </source>
</evidence>
<dbReference type="Pfam" id="PF07714">
    <property type="entry name" value="PK_Tyr_Ser-Thr"/>
    <property type="match status" value="1"/>
</dbReference>
<feature type="transmembrane region" description="Helical" evidence="17">
    <location>
        <begin position="1103"/>
        <end position="1125"/>
    </location>
</feature>
<keyword evidence="14 17" id="KW-0472">Membrane</keyword>
<keyword evidence="21" id="KW-1185">Reference proteome</keyword>
<evidence type="ECO:0000256" key="7">
    <source>
        <dbReference type="ARBA" id="ARBA00022692"/>
    </source>
</evidence>
<feature type="transmembrane region" description="Helical" evidence="17">
    <location>
        <begin position="579"/>
        <end position="603"/>
    </location>
</feature>
<evidence type="ECO:0000256" key="4">
    <source>
        <dbReference type="ARBA" id="ARBA00022553"/>
    </source>
</evidence>
<comment type="caution">
    <text evidence="20">The sequence shown here is derived from an EMBL/GenBank/DDBJ whole genome shotgun (WGS) entry which is preliminary data.</text>
</comment>
<keyword evidence="16" id="KW-0325">Glycoprotein</keyword>
<dbReference type="GO" id="GO:0004674">
    <property type="term" value="F:protein serine/threonine kinase activity"/>
    <property type="evidence" value="ECO:0007669"/>
    <property type="project" value="UniProtKB-KW"/>
</dbReference>
<dbReference type="InterPro" id="IPR011009">
    <property type="entry name" value="Kinase-like_dom_sf"/>
</dbReference>
<evidence type="ECO:0000256" key="11">
    <source>
        <dbReference type="ARBA" id="ARBA00022777"/>
    </source>
</evidence>
<dbReference type="InterPro" id="IPR032675">
    <property type="entry name" value="LRR_dom_sf"/>
</dbReference>
<keyword evidence="3" id="KW-0723">Serine/threonine-protein kinase</keyword>